<reference evidence="2 3" key="1">
    <citation type="submission" date="2016-07" db="EMBL/GenBank/DDBJ databases">
        <title>Draft genome of the white-rot fungus Obba rivulosa 3A-2.</title>
        <authorList>
            <consortium name="DOE Joint Genome Institute"/>
            <person name="Miettinen O."/>
            <person name="Riley R."/>
            <person name="Acob R."/>
            <person name="Barry K."/>
            <person name="Cullen D."/>
            <person name="De Vries R."/>
            <person name="Hainaut M."/>
            <person name="Hatakka A."/>
            <person name="Henrissat B."/>
            <person name="Hilden K."/>
            <person name="Kuo R."/>
            <person name="Labutti K."/>
            <person name="Lipzen A."/>
            <person name="Makela M.R."/>
            <person name="Sandor L."/>
            <person name="Spatafora J.W."/>
            <person name="Grigoriev I.V."/>
            <person name="Hibbett D.S."/>
        </authorList>
    </citation>
    <scope>NUCLEOTIDE SEQUENCE [LARGE SCALE GENOMIC DNA]</scope>
    <source>
        <strain evidence="2 3">3A-2</strain>
    </source>
</reference>
<protein>
    <submittedName>
        <fullName evidence="2">Uncharacterized protein</fullName>
    </submittedName>
</protein>
<dbReference type="OrthoDB" id="2769307at2759"/>
<dbReference type="AlphaFoldDB" id="A0A8E2DR27"/>
<name>A0A8E2DR27_9APHY</name>
<sequence length="175" mass="18460">MQLLTSALLSIISVTGLLVGSALSLPAKRQIVSSVHGTLVAPTPDTSIAPQEAFPFTFDTVNLCESGYSPLSVWLLQQPPANVMMTTSGEFADGDYLFKFGDFLVANFGLPQMNTPPPSTLVMPNISSLAQAPVMSSDGTSTVFFTVVETYTDCPGDIPAEFGVSNNVVSYAVTI</sequence>
<dbReference type="EMBL" id="KV722346">
    <property type="protein sequence ID" value="OCH94156.1"/>
    <property type="molecule type" value="Genomic_DNA"/>
</dbReference>
<keyword evidence="1" id="KW-0732">Signal</keyword>
<accession>A0A8E2DR27</accession>
<keyword evidence="3" id="KW-1185">Reference proteome</keyword>
<dbReference type="Proteomes" id="UP000250043">
    <property type="component" value="Unassembled WGS sequence"/>
</dbReference>
<proteinExistence type="predicted"/>
<evidence type="ECO:0000313" key="3">
    <source>
        <dbReference type="Proteomes" id="UP000250043"/>
    </source>
</evidence>
<feature type="chain" id="PRO_5034437725" evidence="1">
    <location>
        <begin position="25"/>
        <end position="175"/>
    </location>
</feature>
<gene>
    <name evidence="2" type="ORF">OBBRIDRAFT_789495</name>
</gene>
<organism evidence="2 3">
    <name type="scientific">Obba rivulosa</name>
    <dbReference type="NCBI Taxonomy" id="1052685"/>
    <lineage>
        <taxon>Eukaryota</taxon>
        <taxon>Fungi</taxon>
        <taxon>Dikarya</taxon>
        <taxon>Basidiomycota</taxon>
        <taxon>Agaricomycotina</taxon>
        <taxon>Agaricomycetes</taxon>
        <taxon>Polyporales</taxon>
        <taxon>Gelatoporiaceae</taxon>
        <taxon>Obba</taxon>
    </lineage>
</organism>
<evidence type="ECO:0000256" key="1">
    <source>
        <dbReference type="SAM" id="SignalP"/>
    </source>
</evidence>
<feature type="signal peptide" evidence="1">
    <location>
        <begin position="1"/>
        <end position="24"/>
    </location>
</feature>
<evidence type="ECO:0000313" key="2">
    <source>
        <dbReference type="EMBL" id="OCH94156.1"/>
    </source>
</evidence>